<organism evidence="3 4">
    <name type="scientific">Nocardia huaxiensis</name>
    <dbReference type="NCBI Taxonomy" id="2755382"/>
    <lineage>
        <taxon>Bacteria</taxon>
        <taxon>Bacillati</taxon>
        <taxon>Actinomycetota</taxon>
        <taxon>Actinomycetes</taxon>
        <taxon>Mycobacteriales</taxon>
        <taxon>Nocardiaceae</taxon>
        <taxon>Nocardia</taxon>
    </lineage>
</organism>
<gene>
    <name evidence="3" type="ORF">H0264_29875</name>
</gene>
<dbReference type="SUPFAM" id="SSF55961">
    <property type="entry name" value="Bet v1-like"/>
    <property type="match status" value="1"/>
</dbReference>
<dbReference type="InterPro" id="IPR023393">
    <property type="entry name" value="START-like_dom_sf"/>
</dbReference>
<dbReference type="Gene3D" id="3.30.530.20">
    <property type="match status" value="1"/>
</dbReference>
<sequence length="147" mass="16787">MVDILHQVGIKSTAGEVYSALATIEGLSGWWTQNTQGKANDVDGTVQFRFDAGGFDMKVRELDPAKRVRWQVVDGPEEWIGTYIDWKLEQNGDYTTVNFQHQNWREPVDFMHHCSTKWATYLMSLKSLLETGQGAPSPHDVKIIDWD</sequence>
<dbReference type="Proteomes" id="UP000515512">
    <property type="component" value="Chromosome"/>
</dbReference>
<accession>A0A7D6VG93</accession>
<evidence type="ECO:0000256" key="1">
    <source>
        <dbReference type="ARBA" id="ARBA00006817"/>
    </source>
</evidence>
<evidence type="ECO:0000313" key="4">
    <source>
        <dbReference type="Proteomes" id="UP000515512"/>
    </source>
</evidence>
<evidence type="ECO:0000313" key="3">
    <source>
        <dbReference type="EMBL" id="QLY29436.1"/>
    </source>
</evidence>
<dbReference type="CDD" id="cd07814">
    <property type="entry name" value="SRPBCC_CalC_Aha1-like"/>
    <property type="match status" value="1"/>
</dbReference>
<proteinExistence type="inferred from homology"/>
<dbReference type="KEGG" id="nhu:H0264_29875"/>
<dbReference type="InterPro" id="IPR013538">
    <property type="entry name" value="ASHA1/2-like_C"/>
</dbReference>
<dbReference type="RefSeq" id="WP_181580640.1">
    <property type="nucleotide sequence ID" value="NZ_CP059399.1"/>
</dbReference>
<reference evidence="3 4" key="1">
    <citation type="submission" date="2020-07" db="EMBL/GenBank/DDBJ databases">
        <authorList>
            <person name="Zhuang K."/>
            <person name="Ran Y."/>
        </authorList>
    </citation>
    <scope>NUCLEOTIDE SEQUENCE [LARGE SCALE GENOMIC DNA]</scope>
    <source>
        <strain evidence="3 4">WCH-YHL-001</strain>
    </source>
</reference>
<keyword evidence="4" id="KW-1185">Reference proteome</keyword>
<dbReference type="EMBL" id="CP059399">
    <property type="protein sequence ID" value="QLY29436.1"/>
    <property type="molecule type" value="Genomic_DNA"/>
</dbReference>
<dbReference type="Pfam" id="PF08327">
    <property type="entry name" value="AHSA1"/>
    <property type="match status" value="1"/>
</dbReference>
<evidence type="ECO:0000259" key="2">
    <source>
        <dbReference type="Pfam" id="PF08327"/>
    </source>
</evidence>
<dbReference type="AlphaFoldDB" id="A0A7D6VG93"/>
<comment type="similarity">
    <text evidence="1">Belongs to the AHA1 family.</text>
</comment>
<protein>
    <submittedName>
        <fullName evidence="3">SRPBCC domain-containing protein</fullName>
    </submittedName>
</protein>
<feature type="domain" description="Activator of Hsp90 ATPase homologue 1/2-like C-terminal" evidence="2">
    <location>
        <begin position="13"/>
        <end position="130"/>
    </location>
</feature>
<name>A0A7D6VG93_9NOCA</name>